<evidence type="ECO:0000313" key="6">
    <source>
        <dbReference type="Proteomes" id="UP000027601"/>
    </source>
</evidence>
<dbReference type="InterPro" id="IPR009057">
    <property type="entry name" value="Homeodomain-like_sf"/>
</dbReference>
<keyword evidence="6" id="KW-1185">Reference proteome</keyword>
<reference evidence="5 6" key="1">
    <citation type="journal article" date="2015" name="Microbes Environ.">
        <title>Distribution and evolution of nitrogen fixation genes in the phylum bacteroidetes.</title>
        <authorList>
            <person name="Inoue J."/>
            <person name="Oshima K."/>
            <person name="Suda W."/>
            <person name="Sakamoto M."/>
            <person name="Iino T."/>
            <person name="Noda S."/>
            <person name="Hongoh Y."/>
            <person name="Hattori M."/>
            <person name="Ohkuma M."/>
        </authorList>
    </citation>
    <scope>NUCLEOTIDE SEQUENCE [LARGE SCALE GENOMIC DNA]</scope>
    <source>
        <strain evidence="5 6">JCM 15093</strain>
    </source>
</reference>
<dbReference type="STRING" id="1121097.GCA_000428125_01448"/>
<dbReference type="RefSeq" id="WP_024997212.1">
    <property type="nucleotide sequence ID" value="NZ_BAJS01000023.1"/>
</dbReference>
<dbReference type="InterPro" id="IPR037923">
    <property type="entry name" value="HTH-like"/>
</dbReference>
<dbReference type="AlphaFoldDB" id="A0A069DBD5"/>
<sequence length="297" mass="34559">MDLSKLLDPNIPTLKSLPDIVSEINTIDDDFAIFDKLDDVLLMDYPSRLDVAIFALCLKGSCRLGINLEEYTLEQGQMFIAMPDQIIQCFKMSDDFSGAYIVFSKNFIDGVVPRLHEILPLFFYINTHPCITLTSEQLDSLLEYHSFLWKKVRASYNLYRREVVRGLFLSMIYEMYNFCSPYFAAEEGRNKPRQQEIFEDFLKEVSLSYKKERGVNFYARKLCITPKHLSWAVKEVSGKTAGTWIDESVILEAKTLLKSSDMNIQQISEELNFANQSFFGKYFKHYTGMSPKEYRKK</sequence>
<dbReference type="eggNOG" id="COG2207">
    <property type="taxonomic scope" value="Bacteria"/>
</dbReference>
<keyword evidence="2" id="KW-0238">DNA-binding</keyword>
<dbReference type="Proteomes" id="UP000027601">
    <property type="component" value="Unassembled WGS sequence"/>
</dbReference>
<dbReference type="Pfam" id="PF12833">
    <property type="entry name" value="HTH_18"/>
    <property type="match status" value="1"/>
</dbReference>
<dbReference type="Gene3D" id="1.10.10.60">
    <property type="entry name" value="Homeodomain-like"/>
    <property type="match status" value="1"/>
</dbReference>
<protein>
    <submittedName>
        <fullName evidence="5">Transcriptional regulator, AraC family</fullName>
    </submittedName>
</protein>
<dbReference type="PRINTS" id="PR00032">
    <property type="entry name" value="HTHARAC"/>
</dbReference>
<evidence type="ECO:0000259" key="4">
    <source>
        <dbReference type="PROSITE" id="PS01124"/>
    </source>
</evidence>
<keyword evidence="1" id="KW-0805">Transcription regulation</keyword>
<evidence type="ECO:0000256" key="1">
    <source>
        <dbReference type="ARBA" id="ARBA00023015"/>
    </source>
</evidence>
<organism evidence="5 6">
    <name type="scientific">Bacteroides graminisolvens DSM 19988 = JCM 15093</name>
    <dbReference type="NCBI Taxonomy" id="1121097"/>
    <lineage>
        <taxon>Bacteria</taxon>
        <taxon>Pseudomonadati</taxon>
        <taxon>Bacteroidota</taxon>
        <taxon>Bacteroidia</taxon>
        <taxon>Bacteroidales</taxon>
        <taxon>Bacteroidaceae</taxon>
        <taxon>Bacteroides</taxon>
    </lineage>
</organism>
<dbReference type="PANTHER" id="PTHR43280:SF32">
    <property type="entry name" value="TRANSCRIPTIONAL REGULATORY PROTEIN"/>
    <property type="match status" value="1"/>
</dbReference>
<comment type="caution">
    <text evidence="5">The sequence shown here is derived from an EMBL/GenBank/DDBJ whole genome shotgun (WGS) entry which is preliminary data.</text>
</comment>
<dbReference type="SUPFAM" id="SSF46689">
    <property type="entry name" value="Homeodomain-like"/>
    <property type="match status" value="1"/>
</dbReference>
<dbReference type="EMBL" id="BAJS01000023">
    <property type="protein sequence ID" value="GAK37569.1"/>
    <property type="molecule type" value="Genomic_DNA"/>
</dbReference>
<evidence type="ECO:0000256" key="2">
    <source>
        <dbReference type="ARBA" id="ARBA00023125"/>
    </source>
</evidence>
<keyword evidence="3" id="KW-0804">Transcription</keyword>
<proteinExistence type="predicted"/>
<dbReference type="PROSITE" id="PS01124">
    <property type="entry name" value="HTH_ARAC_FAMILY_2"/>
    <property type="match status" value="1"/>
</dbReference>
<accession>A0A069DBD5</accession>
<dbReference type="InterPro" id="IPR020449">
    <property type="entry name" value="Tscrpt_reg_AraC-type_HTH"/>
</dbReference>
<dbReference type="GO" id="GO:0043565">
    <property type="term" value="F:sequence-specific DNA binding"/>
    <property type="evidence" value="ECO:0007669"/>
    <property type="project" value="InterPro"/>
</dbReference>
<dbReference type="GO" id="GO:0003700">
    <property type="term" value="F:DNA-binding transcription factor activity"/>
    <property type="evidence" value="ECO:0007669"/>
    <property type="project" value="InterPro"/>
</dbReference>
<evidence type="ECO:0000313" key="5">
    <source>
        <dbReference type="EMBL" id="GAK37569.1"/>
    </source>
</evidence>
<dbReference type="PANTHER" id="PTHR43280">
    <property type="entry name" value="ARAC-FAMILY TRANSCRIPTIONAL REGULATOR"/>
    <property type="match status" value="1"/>
</dbReference>
<evidence type="ECO:0000256" key="3">
    <source>
        <dbReference type="ARBA" id="ARBA00023163"/>
    </source>
</evidence>
<feature type="domain" description="HTH araC/xylS-type" evidence="4">
    <location>
        <begin position="199"/>
        <end position="297"/>
    </location>
</feature>
<dbReference type="OrthoDB" id="1372329at2"/>
<dbReference type="SMART" id="SM00342">
    <property type="entry name" value="HTH_ARAC"/>
    <property type="match status" value="1"/>
</dbReference>
<name>A0A069DBD5_9BACE</name>
<dbReference type="InterPro" id="IPR018060">
    <property type="entry name" value="HTH_AraC"/>
</dbReference>
<gene>
    <name evidence="5" type="ORF">JCM15093_2826</name>
</gene>
<dbReference type="SUPFAM" id="SSF51215">
    <property type="entry name" value="Regulatory protein AraC"/>
    <property type="match status" value="1"/>
</dbReference>